<dbReference type="InterPro" id="IPR036771">
    <property type="entry name" value="ATPsynth_dsu/esu_N"/>
</dbReference>
<feature type="domain" description="ATP synthase epsilon subunit C-terminal" evidence="11">
    <location>
        <begin position="88"/>
        <end position="131"/>
    </location>
</feature>
<keyword evidence="6 8" id="KW-0139">CF(1)</keyword>
<evidence type="ECO:0000256" key="6">
    <source>
        <dbReference type="ARBA" id="ARBA00023196"/>
    </source>
</evidence>
<evidence type="ECO:0000256" key="8">
    <source>
        <dbReference type="HAMAP-Rule" id="MF_00530"/>
    </source>
</evidence>
<proteinExistence type="inferred from homology"/>
<dbReference type="SUPFAM" id="SSF46604">
    <property type="entry name" value="Epsilon subunit of F1F0-ATP synthase C-terminal domain"/>
    <property type="match status" value="1"/>
</dbReference>
<feature type="domain" description="ATP synthase F1 complex delta/epsilon subunit N-terminal" evidence="12">
    <location>
        <begin position="4"/>
        <end position="83"/>
    </location>
</feature>
<dbReference type="GO" id="GO:0046933">
    <property type="term" value="F:proton-transporting ATP synthase activity, rotational mechanism"/>
    <property type="evidence" value="ECO:0007669"/>
    <property type="project" value="UniProtKB-UniRule"/>
</dbReference>
<dbReference type="AlphaFoldDB" id="A0A1F5RWC2"/>
<evidence type="ECO:0000256" key="2">
    <source>
        <dbReference type="ARBA" id="ARBA00005712"/>
    </source>
</evidence>
<dbReference type="InterPro" id="IPR020546">
    <property type="entry name" value="ATP_synth_F1_dsu/esu_N"/>
</dbReference>
<comment type="subcellular location">
    <subcellularLocation>
        <location evidence="1 8">Cell membrane</location>
        <topology evidence="1 8">Peripheral membrane protein</topology>
    </subcellularLocation>
</comment>
<evidence type="ECO:0000256" key="10">
    <source>
        <dbReference type="SAM" id="Coils"/>
    </source>
</evidence>
<dbReference type="Gene3D" id="2.60.15.10">
    <property type="entry name" value="F0F1 ATP synthase delta/epsilon subunit, N-terminal"/>
    <property type="match status" value="1"/>
</dbReference>
<evidence type="ECO:0000256" key="9">
    <source>
        <dbReference type="RuleBase" id="RU003656"/>
    </source>
</evidence>
<keyword evidence="7 8" id="KW-0066">ATP synthesis</keyword>
<evidence type="ECO:0000256" key="4">
    <source>
        <dbReference type="ARBA" id="ARBA00023065"/>
    </source>
</evidence>
<dbReference type="GO" id="GO:0005524">
    <property type="term" value="F:ATP binding"/>
    <property type="evidence" value="ECO:0007669"/>
    <property type="project" value="UniProtKB-UniRule"/>
</dbReference>
<sequence>MSTIHFEIVTPEKTVLKEEVLQLTVPTKMGEITVLPHHFPLVASLQAGVIEIKLLDGKVETVALSGGFIEVLPNKVVILADTAERAADIDEARAEEARQRAEKLMAEKREDIDFSAVQAKIAKELARVKAVRRHRSRPGAKIEF</sequence>
<keyword evidence="10" id="KW-0175">Coiled coil</keyword>
<dbReference type="NCBIfam" id="NF009980">
    <property type="entry name" value="PRK13446.1"/>
    <property type="match status" value="1"/>
</dbReference>
<dbReference type="InterPro" id="IPR020547">
    <property type="entry name" value="ATP_synth_F1_esu_C"/>
</dbReference>
<dbReference type="NCBIfam" id="TIGR01216">
    <property type="entry name" value="ATP_synt_epsi"/>
    <property type="match status" value="1"/>
</dbReference>
<dbReference type="InterPro" id="IPR001469">
    <property type="entry name" value="ATP_synth_F1_dsu/esu"/>
</dbReference>
<name>A0A1F5RWC2_9BACT</name>
<comment type="similarity">
    <text evidence="2 8 9">Belongs to the ATPase epsilon chain family.</text>
</comment>
<dbReference type="InterPro" id="IPR036794">
    <property type="entry name" value="ATP_F1_dsu/esu_C_sf"/>
</dbReference>
<evidence type="ECO:0000256" key="7">
    <source>
        <dbReference type="ARBA" id="ARBA00023310"/>
    </source>
</evidence>
<dbReference type="Gene3D" id="1.20.5.440">
    <property type="entry name" value="ATP synthase delta/epsilon subunit, C-terminal domain"/>
    <property type="match status" value="1"/>
</dbReference>
<evidence type="ECO:0000259" key="12">
    <source>
        <dbReference type="Pfam" id="PF02823"/>
    </source>
</evidence>
<keyword evidence="4 8" id="KW-0406">Ion transport</keyword>
<dbReference type="SUPFAM" id="SSF51344">
    <property type="entry name" value="Epsilon subunit of F1F0-ATP synthase N-terminal domain"/>
    <property type="match status" value="1"/>
</dbReference>
<evidence type="ECO:0000313" key="13">
    <source>
        <dbReference type="EMBL" id="OGF18523.1"/>
    </source>
</evidence>
<feature type="coiled-coil region" evidence="10">
    <location>
        <begin position="80"/>
        <end position="111"/>
    </location>
</feature>
<dbReference type="GO" id="GO:0045259">
    <property type="term" value="C:proton-transporting ATP synthase complex"/>
    <property type="evidence" value="ECO:0007669"/>
    <property type="project" value="UniProtKB-KW"/>
</dbReference>
<dbReference type="PANTHER" id="PTHR13822">
    <property type="entry name" value="ATP SYNTHASE DELTA/EPSILON CHAIN"/>
    <property type="match status" value="1"/>
</dbReference>
<evidence type="ECO:0000256" key="1">
    <source>
        <dbReference type="ARBA" id="ARBA00004202"/>
    </source>
</evidence>
<dbReference type="Pfam" id="PF00401">
    <property type="entry name" value="ATP-synt_DE"/>
    <property type="match status" value="1"/>
</dbReference>
<accession>A0A1F5RWC2</accession>
<evidence type="ECO:0000256" key="3">
    <source>
        <dbReference type="ARBA" id="ARBA00022448"/>
    </source>
</evidence>
<dbReference type="Proteomes" id="UP000177691">
    <property type="component" value="Unassembled WGS sequence"/>
</dbReference>
<protein>
    <recommendedName>
        <fullName evidence="8">ATP synthase epsilon chain</fullName>
    </recommendedName>
    <alternativeName>
        <fullName evidence="8">ATP synthase F1 sector epsilon subunit</fullName>
    </alternativeName>
    <alternativeName>
        <fullName evidence="8">F-ATPase epsilon subunit</fullName>
    </alternativeName>
</protein>
<keyword evidence="5 8" id="KW-0472">Membrane</keyword>
<keyword evidence="8" id="KW-1003">Cell membrane</keyword>
<dbReference type="PANTHER" id="PTHR13822:SF10">
    <property type="entry name" value="ATP SYNTHASE EPSILON CHAIN, CHLOROPLASTIC"/>
    <property type="match status" value="1"/>
</dbReference>
<comment type="caution">
    <text evidence="13">The sequence shown here is derived from an EMBL/GenBank/DDBJ whole genome shotgun (WGS) entry which is preliminary data.</text>
</comment>
<evidence type="ECO:0000313" key="14">
    <source>
        <dbReference type="Proteomes" id="UP000177691"/>
    </source>
</evidence>
<dbReference type="Pfam" id="PF02823">
    <property type="entry name" value="ATP-synt_DE_N"/>
    <property type="match status" value="1"/>
</dbReference>
<dbReference type="EMBL" id="MFFU01000044">
    <property type="protein sequence ID" value="OGF18523.1"/>
    <property type="molecule type" value="Genomic_DNA"/>
</dbReference>
<keyword evidence="3 8" id="KW-0813">Transport</keyword>
<gene>
    <name evidence="8" type="primary">atpC</name>
    <name evidence="13" type="ORF">A3D54_02790</name>
</gene>
<dbReference type="HAMAP" id="MF_00530">
    <property type="entry name" value="ATP_synth_epsil_bac"/>
    <property type="match status" value="1"/>
</dbReference>
<comment type="subunit">
    <text evidence="8 9">F-type ATPases have 2 components, CF(1) - the catalytic core - and CF(0) - the membrane proton channel. CF(1) has five subunits: alpha(3), beta(3), gamma(1), delta(1), epsilon(1). CF(0) has three main subunits: a, b and c.</text>
</comment>
<dbReference type="NCBIfam" id="NF001847">
    <property type="entry name" value="PRK00571.1-4"/>
    <property type="match status" value="1"/>
</dbReference>
<comment type="function">
    <text evidence="8">Produces ATP from ADP in the presence of a proton gradient across the membrane.</text>
</comment>
<keyword evidence="8" id="KW-0375">Hydrogen ion transport</keyword>
<evidence type="ECO:0000259" key="11">
    <source>
        <dbReference type="Pfam" id="PF00401"/>
    </source>
</evidence>
<organism evidence="13 14">
    <name type="scientific">Candidatus Falkowbacteria bacterium RIFCSPHIGHO2_02_FULL_45_15</name>
    <dbReference type="NCBI Taxonomy" id="1797987"/>
    <lineage>
        <taxon>Bacteria</taxon>
        <taxon>Candidatus Falkowiibacteriota</taxon>
    </lineage>
</organism>
<dbReference type="CDD" id="cd12152">
    <property type="entry name" value="F1-ATPase_delta"/>
    <property type="match status" value="1"/>
</dbReference>
<reference evidence="13 14" key="1">
    <citation type="journal article" date="2016" name="Nat. Commun.">
        <title>Thousands of microbial genomes shed light on interconnected biogeochemical processes in an aquifer system.</title>
        <authorList>
            <person name="Anantharaman K."/>
            <person name="Brown C.T."/>
            <person name="Hug L.A."/>
            <person name="Sharon I."/>
            <person name="Castelle C.J."/>
            <person name="Probst A.J."/>
            <person name="Thomas B.C."/>
            <person name="Singh A."/>
            <person name="Wilkins M.J."/>
            <person name="Karaoz U."/>
            <person name="Brodie E.L."/>
            <person name="Williams K.H."/>
            <person name="Hubbard S.S."/>
            <person name="Banfield J.F."/>
        </authorList>
    </citation>
    <scope>NUCLEOTIDE SEQUENCE [LARGE SCALE GENOMIC DNA]</scope>
</reference>
<evidence type="ECO:0000256" key="5">
    <source>
        <dbReference type="ARBA" id="ARBA00023136"/>
    </source>
</evidence>
<dbReference type="GO" id="GO:0005886">
    <property type="term" value="C:plasma membrane"/>
    <property type="evidence" value="ECO:0007669"/>
    <property type="project" value="UniProtKB-SubCell"/>
</dbReference>